<proteinExistence type="predicted"/>
<feature type="transmembrane region" description="Helical" evidence="6">
    <location>
        <begin position="259"/>
        <end position="284"/>
    </location>
</feature>
<feature type="transmembrane region" description="Helical" evidence="6">
    <location>
        <begin position="59"/>
        <end position="80"/>
    </location>
</feature>
<dbReference type="GO" id="GO:0005886">
    <property type="term" value="C:plasma membrane"/>
    <property type="evidence" value="ECO:0007669"/>
    <property type="project" value="UniProtKB-SubCell"/>
</dbReference>
<dbReference type="Proteomes" id="UP000256621">
    <property type="component" value="Chromosome"/>
</dbReference>
<feature type="transmembrane region" description="Helical" evidence="6">
    <location>
        <begin position="318"/>
        <end position="338"/>
    </location>
</feature>
<evidence type="ECO:0000259" key="7">
    <source>
        <dbReference type="Pfam" id="PF02687"/>
    </source>
</evidence>
<keyword evidence="3 6" id="KW-0812">Transmembrane</keyword>
<feature type="transmembrane region" description="Helical" evidence="6">
    <location>
        <begin position="358"/>
        <end position="379"/>
    </location>
</feature>
<protein>
    <submittedName>
        <fullName evidence="9">ABC transporter permease</fullName>
    </submittedName>
</protein>
<reference evidence="9 10" key="1">
    <citation type="submission" date="2017-02" db="EMBL/GenBank/DDBJ databases">
        <title>Prevalence of linear plasmids in Cutibacterium acnes isolates obtained from cancerous prostatic tissue.</title>
        <authorList>
            <person name="Davidsson S."/>
            <person name="Bruggemann H."/>
        </authorList>
    </citation>
    <scope>NUCLEOTIDE SEQUENCE [LARGE SCALE GENOMIC DNA]</scope>
    <source>
        <strain evidence="9 10">11-78</strain>
    </source>
</reference>
<evidence type="ECO:0000313" key="11">
    <source>
        <dbReference type="Proteomes" id="UP000256621"/>
    </source>
</evidence>
<keyword evidence="2" id="KW-1003">Cell membrane</keyword>
<reference evidence="8 11" key="2">
    <citation type="submission" date="2018-08" db="EMBL/GenBank/DDBJ databases">
        <title>Genome sequencing of Cutibacterium acnes KCOM 1315.</title>
        <authorList>
            <person name="Kook J.-K."/>
            <person name="Park S.-N."/>
            <person name="Lim Y.K."/>
        </authorList>
    </citation>
    <scope>NUCLEOTIDE SEQUENCE [LARGE SCALE GENOMIC DNA]</scope>
    <source>
        <strain evidence="8 11">KCOM 1315</strain>
    </source>
</reference>
<feature type="transmembrane region" description="Helical" evidence="6">
    <location>
        <begin position="447"/>
        <end position="465"/>
    </location>
</feature>
<comment type="subcellular location">
    <subcellularLocation>
        <location evidence="1">Cell membrane</location>
        <topology evidence="1">Multi-pass membrane protein</topology>
    </subcellularLocation>
</comment>
<dbReference type="EMBL" id="MVCE01000002">
    <property type="protein sequence ID" value="PGF35228.1"/>
    <property type="molecule type" value="Genomic_DNA"/>
</dbReference>
<dbReference type="GeneID" id="92856059"/>
<evidence type="ECO:0000256" key="1">
    <source>
        <dbReference type="ARBA" id="ARBA00004651"/>
    </source>
</evidence>
<name>A0A2B7IDB6_CUTAC</name>
<feature type="transmembrane region" description="Helical" evidence="6">
    <location>
        <begin position="92"/>
        <end position="115"/>
    </location>
</feature>
<feature type="transmembrane region" description="Helical" evidence="6">
    <location>
        <begin position="187"/>
        <end position="208"/>
    </location>
</feature>
<dbReference type="AlphaFoldDB" id="A0A2B7IDB6"/>
<accession>A0A2B7IDB6</accession>
<evidence type="ECO:0000256" key="4">
    <source>
        <dbReference type="ARBA" id="ARBA00022989"/>
    </source>
</evidence>
<feature type="transmembrane region" description="Helical" evidence="6">
    <location>
        <begin position="229"/>
        <end position="253"/>
    </location>
</feature>
<dbReference type="EMBL" id="CP031442">
    <property type="protein sequence ID" value="AXM07011.1"/>
    <property type="molecule type" value="Genomic_DNA"/>
</dbReference>
<evidence type="ECO:0000256" key="6">
    <source>
        <dbReference type="SAM" id="Phobius"/>
    </source>
</evidence>
<evidence type="ECO:0000256" key="5">
    <source>
        <dbReference type="ARBA" id="ARBA00023136"/>
    </source>
</evidence>
<evidence type="ECO:0000313" key="10">
    <source>
        <dbReference type="Proteomes" id="UP000226191"/>
    </source>
</evidence>
<gene>
    <name evidence="9" type="ORF">B1B09_06515</name>
    <name evidence="8" type="ORF">DXN06_07595</name>
</gene>
<feature type="domain" description="ABC3 transporter permease C-terminal" evidence="7">
    <location>
        <begin position="98"/>
        <end position="210"/>
    </location>
</feature>
<feature type="transmembrane region" description="Helical" evidence="6">
    <location>
        <begin position="419"/>
        <end position="441"/>
    </location>
</feature>
<evidence type="ECO:0000313" key="9">
    <source>
        <dbReference type="EMBL" id="PGF35228.1"/>
    </source>
</evidence>
<sequence length="484" mass="50639">MVIMTMTPPIEPGTADQRIPSLTVPEPLGATPGRLTTAAILSMTLRASAADHSTWRLPVVAFAVIATIILDVTGGAVMMWHLPGDNSGFYKLTSTIAVILLVLPLMTLAASAARLSARRRDDRLSSLRLVGASSHLLRVVALTEAGLQALVGSILGITGYVLCLPLLGQLSFNGGKVGADSILLRPIPVAGVILTLVLLALVSSAIGLRKVDVSPLGVRMRSQPRSVSWVRLAIGGAIVLLIVFSKAVLGFLGHQTGMVGVYVFIAVILAAVVELANIIGPKLLAMYFQHRLQRAKDATDLVAARQVLENPRAAWTQVASLGAVCVVGMLGGTGAAMMQTINNDPPATKSARIVGGDLQTGVILLIIFAFATVACSVGVNQASAILDRRSVEVGLDVVGMDLQTQDKVRRITVISPMRFAMVTGIIATGLLLVPATGIALITRPATVLVTVATIVAGAGMVRLGLWATRPTLRRVIDDGLARTE</sequence>
<evidence type="ECO:0000256" key="2">
    <source>
        <dbReference type="ARBA" id="ARBA00022475"/>
    </source>
</evidence>
<dbReference type="Proteomes" id="UP000226191">
    <property type="component" value="Unassembled WGS sequence"/>
</dbReference>
<feature type="transmembrane region" description="Helical" evidence="6">
    <location>
        <begin position="136"/>
        <end position="167"/>
    </location>
</feature>
<dbReference type="RefSeq" id="WP_002518590.1">
    <property type="nucleotide sequence ID" value="NZ_AP022844.1"/>
</dbReference>
<keyword evidence="5 6" id="KW-0472">Membrane</keyword>
<evidence type="ECO:0000256" key="3">
    <source>
        <dbReference type="ARBA" id="ARBA00022692"/>
    </source>
</evidence>
<organism evidence="9 10">
    <name type="scientific">Cutibacterium acnes</name>
    <name type="common">Propionibacterium acnes</name>
    <dbReference type="NCBI Taxonomy" id="1747"/>
    <lineage>
        <taxon>Bacteria</taxon>
        <taxon>Bacillati</taxon>
        <taxon>Actinomycetota</taxon>
        <taxon>Actinomycetes</taxon>
        <taxon>Propionibacteriales</taxon>
        <taxon>Propionibacteriaceae</taxon>
        <taxon>Cutibacterium</taxon>
    </lineage>
</organism>
<dbReference type="InterPro" id="IPR003838">
    <property type="entry name" value="ABC3_permease_C"/>
</dbReference>
<dbReference type="OrthoDB" id="5118998at2"/>
<evidence type="ECO:0000313" key="8">
    <source>
        <dbReference type="EMBL" id="AXM07011.1"/>
    </source>
</evidence>
<dbReference type="Pfam" id="PF02687">
    <property type="entry name" value="FtsX"/>
    <property type="match status" value="1"/>
</dbReference>
<keyword evidence="4 6" id="KW-1133">Transmembrane helix</keyword>